<feature type="transmembrane region" description="Helical" evidence="6">
    <location>
        <begin position="63"/>
        <end position="83"/>
    </location>
</feature>
<evidence type="ECO:0000256" key="2">
    <source>
        <dbReference type="ARBA" id="ARBA00007362"/>
    </source>
</evidence>
<evidence type="ECO:0000259" key="7">
    <source>
        <dbReference type="Pfam" id="PF00892"/>
    </source>
</evidence>
<keyword evidence="5 6" id="KW-0472">Membrane</keyword>
<dbReference type="SUPFAM" id="SSF103481">
    <property type="entry name" value="Multidrug resistance efflux transporter EmrE"/>
    <property type="match status" value="2"/>
</dbReference>
<accession>A0A1T0CP73</accession>
<dbReference type="Pfam" id="PF00892">
    <property type="entry name" value="EamA"/>
    <property type="match status" value="2"/>
</dbReference>
<evidence type="ECO:0000313" key="9">
    <source>
        <dbReference type="Proteomes" id="UP000190683"/>
    </source>
</evidence>
<comment type="subcellular location">
    <subcellularLocation>
        <location evidence="1">Membrane</location>
        <topology evidence="1">Multi-pass membrane protein</topology>
    </subcellularLocation>
</comment>
<keyword evidence="4 6" id="KW-1133">Transmembrane helix</keyword>
<evidence type="ECO:0000256" key="6">
    <source>
        <dbReference type="SAM" id="Phobius"/>
    </source>
</evidence>
<sequence>MNIILATLFIIIWSSGFIVGRMIVDVVAPNIFLVLRFALSFLLFAILAILLKRNYPAINDWSKHFLIGVLSSGLYLGGGYWAISQGISASLMALLGGLQPIFTLLIMFIFFGEKPPITAIFGMILGILGIYCVVFPSLSLSAEFSITVFIVAILSVISITVGMVLQKQWVGSSDIVSSLALQNLSAAFAVAVLAWIMQEHLLIISIQSIFALFWAVVILSGLGVFLFIKLIKDIGAVKTTSLVLLAPPLAAIQAKLFFDEHLSLLQILGFVLALLGVWLCQKSNLLQPNR</sequence>
<dbReference type="Proteomes" id="UP000190683">
    <property type="component" value="Unassembled WGS sequence"/>
</dbReference>
<feature type="transmembrane region" description="Helical" evidence="6">
    <location>
        <begin position="118"/>
        <end position="138"/>
    </location>
</feature>
<feature type="domain" description="EamA" evidence="7">
    <location>
        <begin position="150"/>
        <end position="279"/>
    </location>
</feature>
<feature type="transmembrane region" description="Helical" evidence="6">
    <location>
        <begin position="144"/>
        <end position="165"/>
    </location>
</feature>
<feature type="domain" description="EamA" evidence="7">
    <location>
        <begin position="3"/>
        <end position="134"/>
    </location>
</feature>
<feature type="transmembrane region" description="Helical" evidence="6">
    <location>
        <begin position="240"/>
        <end position="258"/>
    </location>
</feature>
<feature type="transmembrane region" description="Helical" evidence="6">
    <location>
        <begin position="264"/>
        <end position="280"/>
    </location>
</feature>
<proteinExistence type="inferred from homology"/>
<dbReference type="AlphaFoldDB" id="A0A1T0CP73"/>
<reference evidence="8 9" key="1">
    <citation type="submission" date="2017-02" db="EMBL/GenBank/DDBJ databases">
        <title>Draft genome sequence of Moraxella porci CCUG 54912T type strain.</title>
        <authorList>
            <person name="Salva-Serra F."/>
            <person name="Engstrom-Jakobsson H."/>
            <person name="Thorell K."/>
            <person name="Jaen-Luchoro D."/>
            <person name="Gonzales-Siles L."/>
            <person name="Karlsson R."/>
            <person name="Yazdan S."/>
            <person name="Boulund F."/>
            <person name="Johnning A."/>
            <person name="Engstrand L."/>
            <person name="Kristiansson E."/>
            <person name="Moore E."/>
        </authorList>
    </citation>
    <scope>NUCLEOTIDE SEQUENCE [LARGE SCALE GENOMIC DNA]</scope>
    <source>
        <strain evidence="8 9">CCUG 54912</strain>
    </source>
</reference>
<dbReference type="PANTHER" id="PTHR32322">
    <property type="entry name" value="INNER MEMBRANE TRANSPORTER"/>
    <property type="match status" value="1"/>
</dbReference>
<dbReference type="GO" id="GO:0016020">
    <property type="term" value="C:membrane"/>
    <property type="evidence" value="ECO:0007669"/>
    <property type="project" value="UniProtKB-SubCell"/>
</dbReference>
<evidence type="ECO:0000256" key="5">
    <source>
        <dbReference type="ARBA" id="ARBA00023136"/>
    </source>
</evidence>
<gene>
    <name evidence="8" type="ORF">B0681_09035</name>
</gene>
<evidence type="ECO:0000256" key="4">
    <source>
        <dbReference type="ARBA" id="ARBA00022989"/>
    </source>
</evidence>
<comment type="similarity">
    <text evidence="2">Belongs to the EamA transporter family.</text>
</comment>
<evidence type="ECO:0000313" key="8">
    <source>
        <dbReference type="EMBL" id="OOS24114.1"/>
    </source>
</evidence>
<organism evidence="8 9">
    <name type="scientific">Moraxella porci DSM 25326</name>
    <dbReference type="NCBI Taxonomy" id="573983"/>
    <lineage>
        <taxon>Bacteria</taxon>
        <taxon>Pseudomonadati</taxon>
        <taxon>Pseudomonadota</taxon>
        <taxon>Gammaproteobacteria</taxon>
        <taxon>Moraxellales</taxon>
        <taxon>Moraxellaceae</taxon>
        <taxon>Moraxella</taxon>
    </lineage>
</organism>
<dbReference type="InterPro" id="IPR000620">
    <property type="entry name" value="EamA_dom"/>
</dbReference>
<keyword evidence="9" id="KW-1185">Reference proteome</keyword>
<dbReference type="InterPro" id="IPR037185">
    <property type="entry name" value="EmrE-like"/>
</dbReference>
<evidence type="ECO:0000256" key="1">
    <source>
        <dbReference type="ARBA" id="ARBA00004141"/>
    </source>
</evidence>
<feature type="transmembrane region" description="Helical" evidence="6">
    <location>
        <begin position="89"/>
        <end position="111"/>
    </location>
</feature>
<feature type="transmembrane region" description="Helical" evidence="6">
    <location>
        <begin position="202"/>
        <end position="228"/>
    </location>
</feature>
<dbReference type="InterPro" id="IPR050638">
    <property type="entry name" value="AA-Vitamin_Transporters"/>
</dbReference>
<comment type="caution">
    <text evidence="8">The sequence shown here is derived from an EMBL/GenBank/DDBJ whole genome shotgun (WGS) entry which is preliminary data.</text>
</comment>
<dbReference type="EMBL" id="MUYV01000011">
    <property type="protein sequence ID" value="OOS24114.1"/>
    <property type="molecule type" value="Genomic_DNA"/>
</dbReference>
<dbReference type="PANTHER" id="PTHR32322:SF2">
    <property type="entry name" value="EAMA DOMAIN-CONTAINING PROTEIN"/>
    <property type="match status" value="1"/>
</dbReference>
<feature type="transmembrane region" description="Helical" evidence="6">
    <location>
        <begin position="30"/>
        <end position="51"/>
    </location>
</feature>
<name>A0A1T0CP73_9GAMM</name>
<dbReference type="STRING" id="573983.B0681_09035"/>
<evidence type="ECO:0000256" key="3">
    <source>
        <dbReference type="ARBA" id="ARBA00022692"/>
    </source>
</evidence>
<protein>
    <recommendedName>
        <fullName evidence="7">EamA domain-containing protein</fullName>
    </recommendedName>
</protein>
<feature type="transmembrane region" description="Helical" evidence="6">
    <location>
        <begin position="177"/>
        <end position="196"/>
    </location>
</feature>
<keyword evidence="3 6" id="KW-0812">Transmembrane</keyword>